<dbReference type="PANTHER" id="PTHR37838:SF1">
    <property type="entry name" value="NA(+)-TRANSLOCATING NADH-QUINONE REDUCTASE SUBUNIT C"/>
    <property type="match status" value="1"/>
</dbReference>
<keyword evidence="1 16" id="KW-0813">Transport</keyword>
<keyword evidence="14 16" id="KW-0472">Membrane</keyword>
<dbReference type="Proteomes" id="UP001596020">
    <property type="component" value="Unassembled WGS sequence"/>
</dbReference>
<comment type="subcellular location">
    <subcellularLocation>
        <location evidence="16">Cell membrane</location>
        <topology evidence="16">Single-pass membrane protein</topology>
    </subcellularLocation>
</comment>
<evidence type="ECO:0000256" key="5">
    <source>
        <dbReference type="ARBA" id="ARBA00022630"/>
    </source>
</evidence>
<keyword evidence="3" id="KW-0997">Cell inner membrane</keyword>
<evidence type="ECO:0000259" key="19">
    <source>
        <dbReference type="SMART" id="SM00900"/>
    </source>
</evidence>
<comment type="caution">
    <text evidence="16">Lacks conserved residue(s) required for the propagation of feature annotation.</text>
</comment>
<keyword evidence="6 16" id="KW-0288">FMN</keyword>
<evidence type="ECO:0000256" key="13">
    <source>
        <dbReference type="ARBA" id="ARBA00023075"/>
    </source>
</evidence>
<dbReference type="PANTHER" id="PTHR37838">
    <property type="entry name" value="NA(+)-TRANSLOCATING NADH-QUINONE REDUCTASE SUBUNIT C"/>
    <property type="match status" value="1"/>
</dbReference>
<keyword evidence="12 16" id="KW-0406">Ion transport</keyword>
<evidence type="ECO:0000256" key="18">
    <source>
        <dbReference type="SAM" id="MobiDB-lite"/>
    </source>
</evidence>
<feature type="compositionally biased region" description="Polar residues" evidence="18">
    <location>
        <begin position="264"/>
        <end position="275"/>
    </location>
</feature>
<dbReference type="Pfam" id="PF04205">
    <property type="entry name" value="FMN_bind"/>
    <property type="match status" value="1"/>
</dbReference>
<name>A0ABV9KB65_9PORP</name>
<keyword evidence="7 16" id="KW-0812">Transmembrane</keyword>
<protein>
    <recommendedName>
        <fullName evidence="16 17">Na(+)-translocating NADH-quinone reductase subunit C</fullName>
        <shortName evidence="16 17">Na(+)-NQR subunit C</shortName>
        <shortName evidence="16 17">Na(+)-translocating NQR subunit C</shortName>
        <ecNumber evidence="16 17">7.2.1.1</ecNumber>
    </recommendedName>
    <alternativeName>
        <fullName evidence="16 17">NQR complex subunit C</fullName>
    </alternativeName>
    <alternativeName>
        <fullName evidence="16 17">NQR-1 subunit C</fullName>
    </alternativeName>
</protein>
<comment type="caution">
    <text evidence="20">The sequence shown here is derived from an EMBL/GenBank/DDBJ whole genome shotgun (WGS) entry which is preliminary data.</text>
</comment>
<dbReference type="InterPro" id="IPR010204">
    <property type="entry name" value="NqrC"/>
</dbReference>
<evidence type="ECO:0000256" key="16">
    <source>
        <dbReference type="HAMAP-Rule" id="MF_00427"/>
    </source>
</evidence>
<dbReference type="EC" id="7.2.1.1" evidence="16 17"/>
<keyword evidence="9 16" id="KW-1133">Transmembrane helix</keyword>
<reference evidence="21" key="1">
    <citation type="journal article" date="2019" name="Int. J. Syst. Evol. Microbiol.">
        <title>The Global Catalogue of Microorganisms (GCM) 10K type strain sequencing project: providing services to taxonomists for standard genome sequencing and annotation.</title>
        <authorList>
            <consortium name="The Broad Institute Genomics Platform"/>
            <consortium name="The Broad Institute Genome Sequencing Center for Infectious Disease"/>
            <person name="Wu L."/>
            <person name="Ma J."/>
        </authorList>
    </citation>
    <scope>NUCLEOTIDE SEQUENCE [LARGE SCALE GENOMIC DNA]</scope>
    <source>
        <strain evidence="21">CGMCC 4.7357</strain>
    </source>
</reference>
<evidence type="ECO:0000256" key="4">
    <source>
        <dbReference type="ARBA" id="ARBA00022553"/>
    </source>
</evidence>
<keyword evidence="8 16" id="KW-1278">Translocase</keyword>
<dbReference type="EMBL" id="JBHSGO010000217">
    <property type="protein sequence ID" value="MFC4666891.1"/>
    <property type="molecule type" value="Genomic_DNA"/>
</dbReference>
<comment type="function">
    <text evidence="16">NQR complex catalyzes the reduction of ubiquinone-1 to ubiquinol by two successive reactions, coupled with the transport of Na(+) ions from the cytoplasm to the periplasm. NqrA to NqrE are probably involved in the second step, the conversion of ubisemiquinone to ubiquinol.</text>
</comment>
<feature type="modified residue" description="FMN phosphoryl threonine" evidence="16">
    <location>
        <position position="219"/>
    </location>
</feature>
<evidence type="ECO:0000256" key="7">
    <source>
        <dbReference type="ARBA" id="ARBA00022692"/>
    </source>
</evidence>
<feature type="region of interest" description="Disordered" evidence="18">
    <location>
        <begin position="254"/>
        <end position="275"/>
    </location>
</feature>
<keyword evidence="2 16" id="KW-1003">Cell membrane</keyword>
<dbReference type="PIRSF" id="PIRSF009437">
    <property type="entry name" value="NQR-1_subunit_C"/>
    <property type="match status" value="1"/>
</dbReference>
<evidence type="ECO:0000256" key="15">
    <source>
        <dbReference type="ARBA" id="ARBA00023201"/>
    </source>
</evidence>
<evidence type="ECO:0000256" key="6">
    <source>
        <dbReference type="ARBA" id="ARBA00022643"/>
    </source>
</evidence>
<keyword evidence="15 16" id="KW-0739">Sodium transport</keyword>
<keyword evidence="5 16" id="KW-0285">Flavoprotein</keyword>
<evidence type="ECO:0000256" key="8">
    <source>
        <dbReference type="ARBA" id="ARBA00022967"/>
    </source>
</evidence>
<accession>A0ABV9KB65</accession>
<keyword evidence="21" id="KW-1185">Reference proteome</keyword>
<dbReference type="NCBIfam" id="TIGR01938">
    <property type="entry name" value="nqrC"/>
    <property type="match status" value="1"/>
</dbReference>
<keyword evidence="4 16" id="KW-0597">Phosphoprotein</keyword>
<proteinExistence type="inferred from homology"/>
<evidence type="ECO:0000256" key="2">
    <source>
        <dbReference type="ARBA" id="ARBA00022475"/>
    </source>
</evidence>
<feature type="transmembrane region" description="Helical" evidence="16">
    <location>
        <begin position="12"/>
        <end position="31"/>
    </location>
</feature>
<evidence type="ECO:0000313" key="21">
    <source>
        <dbReference type="Proteomes" id="UP001596020"/>
    </source>
</evidence>
<evidence type="ECO:0000256" key="1">
    <source>
        <dbReference type="ARBA" id="ARBA00022448"/>
    </source>
</evidence>
<evidence type="ECO:0000256" key="10">
    <source>
        <dbReference type="ARBA" id="ARBA00023027"/>
    </source>
</evidence>
<keyword evidence="11 16" id="KW-0915">Sodium</keyword>
<comment type="subunit">
    <text evidence="16 17">Composed of six subunits; NqrA, NqrB, NqrC, NqrD, NqrE and NqrF.</text>
</comment>
<dbReference type="HAMAP" id="MF_00427">
    <property type="entry name" value="NqrC"/>
    <property type="match status" value="1"/>
</dbReference>
<organism evidence="20 21">
    <name type="scientific">Falsiporphyromonas endometrii</name>
    <dbReference type="NCBI Taxonomy" id="1387297"/>
    <lineage>
        <taxon>Bacteria</taxon>
        <taxon>Pseudomonadati</taxon>
        <taxon>Bacteroidota</taxon>
        <taxon>Bacteroidia</taxon>
        <taxon>Bacteroidales</taxon>
        <taxon>Porphyromonadaceae</taxon>
        <taxon>Falsiporphyromonas</taxon>
    </lineage>
</organism>
<evidence type="ECO:0000256" key="11">
    <source>
        <dbReference type="ARBA" id="ARBA00023053"/>
    </source>
</evidence>
<feature type="domain" description="FMN-binding" evidence="19">
    <location>
        <begin position="136"/>
        <end position="236"/>
    </location>
</feature>
<comment type="catalytic activity">
    <reaction evidence="16 17">
        <text>a ubiquinone + n Na(+)(in) + NADH + H(+) = a ubiquinol + n Na(+)(out) + NAD(+)</text>
        <dbReference type="Rhea" id="RHEA:47748"/>
        <dbReference type="Rhea" id="RHEA-COMP:9565"/>
        <dbReference type="Rhea" id="RHEA-COMP:9566"/>
        <dbReference type="ChEBI" id="CHEBI:15378"/>
        <dbReference type="ChEBI" id="CHEBI:16389"/>
        <dbReference type="ChEBI" id="CHEBI:17976"/>
        <dbReference type="ChEBI" id="CHEBI:29101"/>
        <dbReference type="ChEBI" id="CHEBI:57540"/>
        <dbReference type="ChEBI" id="CHEBI:57945"/>
        <dbReference type="EC" id="7.2.1.1"/>
    </reaction>
</comment>
<comment type="cofactor">
    <cofactor evidence="16 17">
        <name>FMN</name>
        <dbReference type="ChEBI" id="CHEBI:58210"/>
    </cofactor>
</comment>
<dbReference type="SMART" id="SM00900">
    <property type="entry name" value="FMN_bind"/>
    <property type="match status" value="1"/>
</dbReference>
<sequence>MNRESNSYTVIYAIIMVVLVAVGLAFTAQVLKSRQDKNVQIDKMQQILGSVGTHEKDMAKVEGLYKSIIKQELLVMPDGSIKETFEGDKIADNEAFEMNTANQFKEVASGKDLPLPVYVAEVDGQKKYIFPMNGAGLWGPIWGYIAVDADGDTVFGTNFSHQGETPGLGAEIATAKFENQFKNKKLFVNGQFESVAVVKAGRQPSIPGQSYVDGISGGTLTSNGVNNMLLSSLKPYVKFLDSLKASVSSDVKAEEPAVAEAAQDMTQQDSTTIDK</sequence>
<evidence type="ECO:0000256" key="12">
    <source>
        <dbReference type="ARBA" id="ARBA00023065"/>
    </source>
</evidence>
<evidence type="ECO:0000256" key="17">
    <source>
        <dbReference type="PIRNR" id="PIRNR009437"/>
    </source>
</evidence>
<evidence type="ECO:0000256" key="14">
    <source>
        <dbReference type="ARBA" id="ARBA00023136"/>
    </source>
</evidence>
<evidence type="ECO:0000256" key="3">
    <source>
        <dbReference type="ARBA" id="ARBA00022519"/>
    </source>
</evidence>
<keyword evidence="13 16" id="KW-0830">Ubiquinone</keyword>
<gene>
    <name evidence="16 20" type="primary">nqrC</name>
    <name evidence="20" type="ORF">ACFO3G_09825</name>
</gene>
<comment type="similarity">
    <text evidence="16 17">Belongs to the NqrC family.</text>
</comment>
<keyword evidence="10 16" id="KW-0520">NAD</keyword>
<evidence type="ECO:0000256" key="9">
    <source>
        <dbReference type="ARBA" id="ARBA00022989"/>
    </source>
</evidence>
<evidence type="ECO:0000313" key="20">
    <source>
        <dbReference type="EMBL" id="MFC4666891.1"/>
    </source>
</evidence>
<dbReference type="RefSeq" id="WP_380080411.1">
    <property type="nucleotide sequence ID" value="NZ_JBHSGO010000217.1"/>
</dbReference>
<dbReference type="InterPro" id="IPR007329">
    <property type="entry name" value="FMN-bd"/>
</dbReference>